<sequence length="154" mass="17217">MDVSDEFWADGEVTGAGEKGCGGGLEAGAAIVDLSDGIVEQRKNRCTIGTICSADGFSAADRFLSLMRCASLRGSGQSGSEQRKNEQRKNRCTICSADWFSAANEMRFSSRKCTIWVWFSAADEMRFSPRKCTIWVRTKEERTEEEQMHDRHDL</sequence>
<comment type="caution">
    <text evidence="1">The sequence shown here is derived from an EMBL/GenBank/DDBJ whole genome shotgun (WGS) entry which is preliminary data.</text>
</comment>
<dbReference type="AlphaFoldDB" id="A0AAW2D371"/>
<evidence type="ECO:0000313" key="2">
    <source>
        <dbReference type="Proteomes" id="UP001459277"/>
    </source>
</evidence>
<name>A0AAW2D371_9ROSI</name>
<evidence type="ECO:0000313" key="1">
    <source>
        <dbReference type="EMBL" id="KAL0003815.1"/>
    </source>
</evidence>
<protein>
    <submittedName>
        <fullName evidence="1">Uncharacterized protein</fullName>
    </submittedName>
</protein>
<gene>
    <name evidence="1" type="ORF">SO802_011376</name>
</gene>
<organism evidence="1 2">
    <name type="scientific">Lithocarpus litseifolius</name>
    <dbReference type="NCBI Taxonomy" id="425828"/>
    <lineage>
        <taxon>Eukaryota</taxon>
        <taxon>Viridiplantae</taxon>
        <taxon>Streptophyta</taxon>
        <taxon>Embryophyta</taxon>
        <taxon>Tracheophyta</taxon>
        <taxon>Spermatophyta</taxon>
        <taxon>Magnoliopsida</taxon>
        <taxon>eudicotyledons</taxon>
        <taxon>Gunneridae</taxon>
        <taxon>Pentapetalae</taxon>
        <taxon>rosids</taxon>
        <taxon>fabids</taxon>
        <taxon>Fagales</taxon>
        <taxon>Fagaceae</taxon>
        <taxon>Lithocarpus</taxon>
    </lineage>
</organism>
<proteinExistence type="predicted"/>
<reference evidence="1 2" key="1">
    <citation type="submission" date="2024-01" db="EMBL/GenBank/DDBJ databases">
        <title>A telomere-to-telomere, gap-free genome of sweet tea (Lithocarpus litseifolius).</title>
        <authorList>
            <person name="Zhou J."/>
        </authorList>
    </citation>
    <scope>NUCLEOTIDE SEQUENCE [LARGE SCALE GENOMIC DNA]</scope>
    <source>
        <strain evidence="1">Zhou-2022a</strain>
        <tissue evidence="1">Leaf</tissue>
    </source>
</reference>
<dbReference type="Proteomes" id="UP001459277">
    <property type="component" value="Unassembled WGS sequence"/>
</dbReference>
<dbReference type="EMBL" id="JAZDWU010000004">
    <property type="protein sequence ID" value="KAL0003815.1"/>
    <property type="molecule type" value="Genomic_DNA"/>
</dbReference>
<accession>A0AAW2D371</accession>
<keyword evidence="2" id="KW-1185">Reference proteome</keyword>